<dbReference type="AlphaFoldDB" id="A0A7W6BTP4"/>
<organism evidence="1 2">
    <name type="scientific">Sphingobium jiangsuense</name>
    <dbReference type="NCBI Taxonomy" id="870476"/>
    <lineage>
        <taxon>Bacteria</taxon>
        <taxon>Pseudomonadati</taxon>
        <taxon>Pseudomonadota</taxon>
        <taxon>Alphaproteobacteria</taxon>
        <taxon>Sphingomonadales</taxon>
        <taxon>Sphingomonadaceae</taxon>
        <taxon>Sphingobium</taxon>
    </lineage>
</organism>
<evidence type="ECO:0000313" key="1">
    <source>
        <dbReference type="EMBL" id="MBB3928598.1"/>
    </source>
</evidence>
<comment type="caution">
    <text evidence="1">The sequence shown here is derived from an EMBL/GenBank/DDBJ whole genome shotgun (WGS) entry which is preliminary data.</text>
</comment>
<reference evidence="1 2" key="1">
    <citation type="submission" date="2020-08" db="EMBL/GenBank/DDBJ databases">
        <title>Genomic Encyclopedia of Type Strains, Phase IV (KMG-IV): sequencing the most valuable type-strain genomes for metagenomic binning, comparative biology and taxonomic classification.</title>
        <authorList>
            <person name="Goeker M."/>
        </authorList>
    </citation>
    <scope>NUCLEOTIDE SEQUENCE [LARGE SCALE GENOMIC DNA]</scope>
    <source>
        <strain evidence="1 2">DSM 26189</strain>
    </source>
</reference>
<dbReference type="Proteomes" id="UP000571950">
    <property type="component" value="Unassembled WGS sequence"/>
</dbReference>
<sequence length="108" mass="12353">MTDFDPTAAKARISRKQPPQIELRWRDENYGSVHAVAAFRNYVGTFDWSERTHRRFRGCLKRAGFAFHYGRCAYIAHQGDSAERKYALCDELAAAGFEIVHGDVRTGQ</sequence>
<dbReference type="EMBL" id="JACIDT010000028">
    <property type="protein sequence ID" value="MBB3928598.1"/>
    <property type="molecule type" value="Genomic_DNA"/>
</dbReference>
<name>A0A7W6BTP4_9SPHN</name>
<keyword evidence="2" id="KW-1185">Reference proteome</keyword>
<proteinExistence type="predicted"/>
<protein>
    <submittedName>
        <fullName evidence="1">Uncharacterized protein</fullName>
    </submittedName>
</protein>
<dbReference type="RefSeq" id="WP_188073872.1">
    <property type="nucleotide sequence ID" value="NZ_BSPS01000041.1"/>
</dbReference>
<accession>A0A7W6BTP4</accession>
<evidence type="ECO:0000313" key="2">
    <source>
        <dbReference type="Proteomes" id="UP000571950"/>
    </source>
</evidence>
<gene>
    <name evidence="1" type="ORF">GGR43_004343</name>
</gene>